<dbReference type="AlphaFoldDB" id="X0WF73"/>
<accession>X0WF73</accession>
<feature type="non-terminal residue" evidence="1">
    <location>
        <position position="58"/>
    </location>
</feature>
<sequence>MPHVSIPSVPRGDDLELQRGDTWIITIQRLGDISGRDKLWFTLKDDKDDADTTALVQI</sequence>
<name>X0WF73_9ZZZZ</name>
<gene>
    <name evidence="1" type="ORF">S01H1_68076</name>
</gene>
<comment type="caution">
    <text evidence="1">The sequence shown here is derived from an EMBL/GenBank/DDBJ whole genome shotgun (WGS) entry which is preliminary data.</text>
</comment>
<protein>
    <submittedName>
        <fullName evidence="1">Uncharacterized protein</fullName>
    </submittedName>
</protein>
<dbReference type="EMBL" id="BARS01045130">
    <property type="protein sequence ID" value="GAG29604.1"/>
    <property type="molecule type" value="Genomic_DNA"/>
</dbReference>
<proteinExistence type="predicted"/>
<organism evidence="1">
    <name type="scientific">marine sediment metagenome</name>
    <dbReference type="NCBI Taxonomy" id="412755"/>
    <lineage>
        <taxon>unclassified sequences</taxon>
        <taxon>metagenomes</taxon>
        <taxon>ecological metagenomes</taxon>
    </lineage>
</organism>
<reference evidence="1" key="1">
    <citation type="journal article" date="2014" name="Front. Microbiol.">
        <title>High frequency of phylogenetically diverse reductive dehalogenase-homologous genes in deep subseafloor sedimentary metagenomes.</title>
        <authorList>
            <person name="Kawai M."/>
            <person name="Futagami T."/>
            <person name="Toyoda A."/>
            <person name="Takaki Y."/>
            <person name="Nishi S."/>
            <person name="Hori S."/>
            <person name="Arai W."/>
            <person name="Tsubouchi T."/>
            <person name="Morono Y."/>
            <person name="Uchiyama I."/>
            <person name="Ito T."/>
            <person name="Fujiyama A."/>
            <person name="Inagaki F."/>
            <person name="Takami H."/>
        </authorList>
    </citation>
    <scope>NUCLEOTIDE SEQUENCE</scope>
    <source>
        <strain evidence="1">Expedition CK06-06</strain>
    </source>
</reference>
<evidence type="ECO:0000313" key="1">
    <source>
        <dbReference type="EMBL" id="GAG29604.1"/>
    </source>
</evidence>